<evidence type="ECO:0000256" key="2">
    <source>
        <dbReference type="ARBA" id="ARBA00023125"/>
    </source>
</evidence>
<dbReference type="InterPro" id="IPR037923">
    <property type="entry name" value="HTH-like"/>
</dbReference>
<evidence type="ECO:0000256" key="3">
    <source>
        <dbReference type="ARBA" id="ARBA00023159"/>
    </source>
</evidence>
<dbReference type="Pfam" id="PF02311">
    <property type="entry name" value="AraC_binding"/>
    <property type="match status" value="1"/>
</dbReference>
<sequence length="274" mass="30969">MDGLEILNCHESSFRFPCHLHENYCVWLNLSCGEKIIQKGETRLLEPGFLGVIHPGDIHSNEPCESGSRSLKTFYLSPAKLKSTCRENLDCKETSVELRTNFYKSSNTIRLLLSLESSLLTDCSGSLERQTAFLAVVASLVRFCGGLTPGPAQARYEEKRRLTKAIDFFYDRMGDNFSLDEIASCLDCSPYYFIRFFKKATGLTPHAYLIQLRLEKARALLSQGRAIADAALQSGFNDQSHLYKYFQKRYGVSPKAYQKQTRMVSGHRSRAGDS</sequence>
<dbReference type="Pfam" id="PF12833">
    <property type="entry name" value="HTH_18"/>
    <property type="match status" value="1"/>
</dbReference>
<dbReference type="Gene3D" id="1.10.10.60">
    <property type="entry name" value="Homeodomain-like"/>
    <property type="match status" value="2"/>
</dbReference>
<evidence type="ECO:0000313" key="7">
    <source>
        <dbReference type="Proteomes" id="UP001209681"/>
    </source>
</evidence>
<keyword evidence="7" id="KW-1185">Reference proteome</keyword>
<dbReference type="PROSITE" id="PS00041">
    <property type="entry name" value="HTH_ARAC_FAMILY_1"/>
    <property type="match status" value="1"/>
</dbReference>
<dbReference type="PANTHER" id="PTHR46796">
    <property type="entry name" value="HTH-TYPE TRANSCRIPTIONAL ACTIVATOR RHAS-RELATED"/>
    <property type="match status" value="1"/>
</dbReference>
<evidence type="ECO:0000313" key="6">
    <source>
        <dbReference type="EMBL" id="MCW7752993.1"/>
    </source>
</evidence>
<dbReference type="SMART" id="SM00342">
    <property type="entry name" value="HTH_ARAC"/>
    <property type="match status" value="1"/>
</dbReference>
<dbReference type="SUPFAM" id="SSF51215">
    <property type="entry name" value="Regulatory protein AraC"/>
    <property type="match status" value="1"/>
</dbReference>
<evidence type="ECO:0000259" key="5">
    <source>
        <dbReference type="PROSITE" id="PS01124"/>
    </source>
</evidence>
<dbReference type="EMBL" id="JAPFPW010000002">
    <property type="protein sequence ID" value="MCW7752993.1"/>
    <property type="molecule type" value="Genomic_DNA"/>
</dbReference>
<dbReference type="InterPro" id="IPR018060">
    <property type="entry name" value="HTH_AraC"/>
</dbReference>
<protein>
    <submittedName>
        <fullName evidence="6">AraC family transcriptional regulator</fullName>
    </submittedName>
</protein>
<dbReference type="InterPro" id="IPR018062">
    <property type="entry name" value="HTH_AraC-typ_CS"/>
</dbReference>
<dbReference type="Proteomes" id="UP001209681">
    <property type="component" value="Unassembled WGS sequence"/>
</dbReference>
<dbReference type="PROSITE" id="PS01124">
    <property type="entry name" value="HTH_ARAC_FAMILY_2"/>
    <property type="match status" value="1"/>
</dbReference>
<gene>
    <name evidence="6" type="ORF">OOT00_03225</name>
</gene>
<evidence type="ECO:0000256" key="4">
    <source>
        <dbReference type="ARBA" id="ARBA00023163"/>
    </source>
</evidence>
<comment type="caution">
    <text evidence="6">The sequence shown here is derived from an EMBL/GenBank/DDBJ whole genome shotgun (WGS) entry which is preliminary data.</text>
</comment>
<proteinExistence type="predicted"/>
<dbReference type="SUPFAM" id="SSF46689">
    <property type="entry name" value="Homeodomain-like"/>
    <property type="match status" value="2"/>
</dbReference>
<organism evidence="6 7">
    <name type="scientific">Desulfobotulus pelophilus</name>
    <dbReference type="NCBI Taxonomy" id="2823377"/>
    <lineage>
        <taxon>Bacteria</taxon>
        <taxon>Pseudomonadati</taxon>
        <taxon>Thermodesulfobacteriota</taxon>
        <taxon>Desulfobacteria</taxon>
        <taxon>Desulfobacterales</taxon>
        <taxon>Desulfobacteraceae</taxon>
        <taxon>Desulfobotulus</taxon>
    </lineage>
</organism>
<dbReference type="InterPro" id="IPR050204">
    <property type="entry name" value="AraC_XylS_family_regulators"/>
</dbReference>
<dbReference type="InterPro" id="IPR009057">
    <property type="entry name" value="Homeodomain-like_sf"/>
</dbReference>
<reference evidence="6 7" key="1">
    <citation type="submission" date="2022-11" db="EMBL/GenBank/DDBJ databases">
        <title>Desulfobotulus tamanensis H1 sp. nov. - anaerobic, alkaliphilic, sulphate reducing bacterium isolated from terrestrial mud volcano.</title>
        <authorList>
            <person name="Frolova A."/>
            <person name="Merkel A.Y."/>
            <person name="Slobodkin A.I."/>
        </authorList>
    </citation>
    <scope>NUCLEOTIDE SEQUENCE [LARGE SCALE GENOMIC DNA]</scope>
    <source>
        <strain evidence="6 7">H1</strain>
    </source>
</reference>
<accession>A0ABT3N6A6</accession>
<keyword evidence="4" id="KW-0804">Transcription</keyword>
<evidence type="ECO:0000256" key="1">
    <source>
        <dbReference type="ARBA" id="ARBA00023015"/>
    </source>
</evidence>
<feature type="domain" description="HTH araC/xylS-type" evidence="5">
    <location>
        <begin position="163"/>
        <end position="260"/>
    </location>
</feature>
<name>A0ABT3N6A6_9BACT</name>
<dbReference type="InterPro" id="IPR003313">
    <property type="entry name" value="AraC-bd"/>
</dbReference>
<keyword evidence="2" id="KW-0238">DNA-binding</keyword>
<keyword evidence="3" id="KW-0010">Activator</keyword>
<keyword evidence="1" id="KW-0805">Transcription regulation</keyword>